<keyword evidence="5 7" id="KW-1133">Transmembrane helix</keyword>
<evidence type="ECO:0000256" key="3">
    <source>
        <dbReference type="ARBA" id="ARBA00022448"/>
    </source>
</evidence>
<dbReference type="Gene3D" id="1.10.287.3510">
    <property type="match status" value="1"/>
</dbReference>
<protein>
    <recommendedName>
        <fullName evidence="7">NADH-quinone oxidoreductase subunit K</fullName>
        <ecNumber evidence="7">7.1.1.-</ecNumber>
    </recommendedName>
    <alternativeName>
        <fullName evidence="7">NADH dehydrogenase I subunit K</fullName>
    </alternativeName>
    <alternativeName>
        <fullName evidence="7">NDH-1 subunit K</fullName>
    </alternativeName>
</protein>
<evidence type="ECO:0000256" key="5">
    <source>
        <dbReference type="ARBA" id="ARBA00022989"/>
    </source>
</evidence>
<name>A0A1F6H2X4_9PROT</name>
<evidence type="ECO:0000256" key="1">
    <source>
        <dbReference type="ARBA" id="ARBA00004141"/>
    </source>
</evidence>
<accession>A0A1F6H2X4</accession>
<gene>
    <name evidence="7" type="primary">nuoK</name>
    <name evidence="8" type="ORF">A2557_07100</name>
</gene>
<keyword evidence="7" id="KW-1003">Cell membrane</keyword>
<keyword evidence="6 7" id="KW-0472">Membrane</keyword>
<dbReference type="EMBL" id="MFNF01000001">
    <property type="protein sequence ID" value="OGH04747.1"/>
    <property type="molecule type" value="Genomic_DNA"/>
</dbReference>
<comment type="function">
    <text evidence="7">NDH-1 shuttles electrons from NADH, via FMN and iron-sulfur (Fe-S) centers, to quinones in the respiratory chain. The immediate electron acceptor for the enzyme in this species is believed to be ubiquinone. Couples the redox reaction to proton translocation (for every two electrons transferred, four hydrogen ions are translocated across the cytoplasmic membrane), and thus conserves the redox energy in a proton gradient.</text>
</comment>
<feature type="transmembrane region" description="Helical" evidence="7">
    <location>
        <begin position="30"/>
        <end position="51"/>
    </location>
</feature>
<evidence type="ECO:0000256" key="2">
    <source>
        <dbReference type="ARBA" id="ARBA00010519"/>
    </source>
</evidence>
<dbReference type="InterPro" id="IPR039428">
    <property type="entry name" value="NUOK/Mnh_C1-like"/>
</dbReference>
<dbReference type="GO" id="GO:0042773">
    <property type="term" value="P:ATP synthesis coupled electron transport"/>
    <property type="evidence" value="ECO:0007669"/>
    <property type="project" value="InterPro"/>
</dbReference>
<evidence type="ECO:0000256" key="7">
    <source>
        <dbReference type="HAMAP-Rule" id="MF_01456"/>
    </source>
</evidence>
<evidence type="ECO:0000256" key="4">
    <source>
        <dbReference type="ARBA" id="ARBA00022692"/>
    </source>
</evidence>
<comment type="caution">
    <text evidence="8">The sequence shown here is derived from an EMBL/GenBank/DDBJ whole genome shotgun (WGS) entry which is preliminary data.</text>
</comment>
<dbReference type="GO" id="GO:0048038">
    <property type="term" value="F:quinone binding"/>
    <property type="evidence" value="ECO:0007669"/>
    <property type="project" value="UniProtKB-KW"/>
</dbReference>
<dbReference type="PANTHER" id="PTHR11434">
    <property type="entry name" value="NADH-UBIQUINONE OXIDOREDUCTASE SUBUNIT ND4L"/>
    <property type="match status" value="1"/>
</dbReference>
<dbReference type="AlphaFoldDB" id="A0A1F6H2X4"/>
<dbReference type="HAMAP" id="MF_01456">
    <property type="entry name" value="NDH1_NuoK"/>
    <property type="match status" value="1"/>
</dbReference>
<comment type="subunit">
    <text evidence="7">NDH-1 is composed of 14 different subunits. Subunits NuoA, H, J, K, L, M, N constitute the membrane sector of the complex.</text>
</comment>
<comment type="catalytic activity">
    <reaction evidence="7">
        <text>a quinone + NADH + 5 H(+)(in) = a quinol + NAD(+) + 4 H(+)(out)</text>
        <dbReference type="Rhea" id="RHEA:57888"/>
        <dbReference type="ChEBI" id="CHEBI:15378"/>
        <dbReference type="ChEBI" id="CHEBI:24646"/>
        <dbReference type="ChEBI" id="CHEBI:57540"/>
        <dbReference type="ChEBI" id="CHEBI:57945"/>
        <dbReference type="ChEBI" id="CHEBI:132124"/>
    </reaction>
</comment>
<dbReference type="PANTHER" id="PTHR11434:SF16">
    <property type="entry name" value="NADH-UBIQUINONE OXIDOREDUCTASE CHAIN 4L"/>
    <property type="match status" value="1"/>
</dbReference>
<dbReference type="Pfam" id="PF00420">
    <property type="entry name" value="Oxidored_q2"/>
    <property type="match status" value="1"/>
</dbReference>
<dbReference type="NCBIfam" id="NF004320">
    <property type="entry name" value="PRK05715.1-2"/>
    <property type="match status" value="1"/>
</dbReference>
<reference evidence="8 9" key="1">
    <citation type="journal article" date="2016" name="Nat. Commun.">
        <title>Thousands of microbial genomes shed light on interconnected biogeochemical processes in an aquifer system.</title>
        <authorList>
            <person name="Anantharaman K."/>
            <person name="Brown C.T."/>
            <person name="Hug L.A."/>
            <person name="Sharon I."/>
            <person name="Castelle C.J."/>
            <person name="Probst A.J."/>
            <person name="Thomas B.C."/>
            <person name="Singh A."/>
            <person name="Wilkins M.J."/>
            <person name="Karaoz U."/>
            <person name="Brodie E.L."/>
            <person name="Williams K.H."/>
            <person name="Hubbard S.S."/>
            <person name="Banfield J.F."/>
        </authorList>
    </citation>
    <scope>NUCLEOTIDE SEQUENCE [LARGE SCALE GENOMIC DNA]</scope>
</reference>
<proteinExistence type="inferred from homology"/>
<feature type="transmembrane region" description="Helical" evidence="7">
    <location>
        <begin position="6"/>
        <end position="23"/>
    </location>
</feature>
<organism evidence="8 9">
    <name type="scientific">Candidatus Lambdaproteobacteria bacterium RIFOXYD2_FULL_56_26</name>
    <dbReference type="NCBI Taxonomy" id="1817773"/>
    <lineage>
        <taxon>Bacteria</taxon>
        <taxon>Pseudomonadati</taxon>
        <taxon>Pseudomonadota</taxon>
        <taxon>Candidatus Lambdaproteobacteria</taxon>
    </lineage>
</organism>
<dbReference type="EC" id="7.1.1.-" evidence="7"/>
<dbReference type="InterPro" id="IPR001133">
    <property type="entry name" value="NADH_UbQ_OxRdtase_chain4L/K"/>
</dbReference>
<evidence type="ECO:0000256" key="6">
    <source>
        <dbReference type="ARBA" id="ARBA00023136"/>
    </source>
</evidence>
<sequence length="103" mass="11051">MTLTNLLAISTALFALGTVMFLTRKNSIALLMGIELLMNAAALNFVAFSYYSPSLNHPLDGQVFALFIIMVAVAEAVVALGIAIAVYKEYAHVDADQLTELQG</sequence>
<evidence type="ECO:0000313" key="9">
    <source>
        <dbReference type="Proteomes" id="UP000177583"/>
    </source>
</evidence>
<comment type="subcellular location">
    <subcellularLocation>
        <location evidence="7">Cell membrane</location>
        <topology evidence="7">Multi-pass membrane protein</topology>
    </subcellularLocation>
    <subcellularLocation>
        <location evidence="1">Membrane</location>
        <topology evidence="1">Multi-pass membrane protein</topology>
    </subcellularLocation>
</comment>
<keyword evidence="7" id="KW-0830">Ubiquinone</keyword>
<feature type="transmembrane region" description="Helical" evidence="7">
    <location>
        <begin position="63"/>
        <end position="87"/>
    </location>
</feature>
<dbReference type="GO" id="GO:0005886">
    <property type="term" value="C:plasma membrane"/>
    <property type="evidence" value="ECO:0007669"/>
    <property type="project" value="UniProtKB-SubCell"/>
</dbReference>
<keyword evidence="7" id="KW-0520">NAD</keyword>
<keyword evidence="4 7" id="KW-0812">Transmembrane</keyword>
<dbReference type="Proteomes" id="UP000177583">
    <property type="component" value="Unassembled WGS sequence"/>
</dbReference>
<comment type="similarity">
    <text evidence="2 7">Belongs to the complex I subunit 4L family.</text>
</comment>
<keyword evidence="7" id="KW-1278">Translocase</keyword>
<dbReference type="GO" id="GO:0030964">
    <property type="term" value="C:NADH dehydrogenase complex"/>
    <property type="evidence" value="ECO:0007669"/>
    <property type="project" value="TreeGrafter"/>
</dbReference>
<dbReference type="GO" id="GO:0050136">
    <property type="term" value="F:NADH dehydrogenase (quinone) (non-electrogenic) activity"/>
    <property type="evidence" value="ECO:0007669"/>
    <property type="project" value="UniProtKB-UniRule"/>
</dbReference>
<keyword evidence="3 7" id="KW-0813">Transport</keyword>
<keyword evidence="7" id="KW-0874">Quinone</keyword>
<evidence type="ECO:0000313" key="8">
    <source>
        <dbReference type="EMBL" id="OGH04747.1"/>
    </source>
</evidence>